<proteinExistence type="inferred from homology"/>
<comment type="similarity">
    <text evidence="2">Belongs to the histidine acid phosphatase family.</text>
</comment>
<comment type="catalytic activity">
    <reaction evidence="1">
        <text>a phosphate monoester + H2O = an alcohol + phosphate</text>
        <dbReference type="Rhea" id="RHEA:15017"/>
        <dbReference type="ChEBI" id="CHEBI:15377"/>
        <dbReference type="ChEBI" id="CHEBI:30879"/>
        <dbReference type="ChEBI" id="CHEBI:43474"/>
        <dbReference type="ChEBI" id="CHEBI:67140"/>
        <dbReference type="EC" id="3.1.3.2"/>
    </reaction>
</comment>
<dbReference type="OrthoDB" id="258392at2759"/>
<evidence type="ECO:0000256" key="1">
    <source>
        <dbReference type="ARBA" id="ARBA00000032"/>
    </source>
</evidence>
<dbReference type="EMBL" id="CAJFDI010000002">
    <property type="protein sequence ID" value="CAD5213438.1"/>
    <property type="molecule type" value="Genomic_DNA"/>
</dbReference>
<dbReference type="InterPro" id="IPR000560">
    <property type="entry name" value="His_Pase_clade-2"/>
</dbReference>
<dbReference type="InterPro" id="IPR029033">
    <property type="entry name" value="His_PPase_superfam"/>
</dbReference>
<gene>
    <name evidence="9" type="ORF">BXYJ_LOCUS3030</name>
</gene>
<name>A0A7I8WMW5_BURXY</name>
<dbReference type="SMR" id="A0A7I8WMW5"/>
<dbReference type="InterPro" id="IPR050645">
    <property type="entry name" value="Histidine_acid_phosphatase"/>
</dbReference>
<accession>A0A7I8WMW5</accession>
<protein>
    <recommendedName>
        <fullName evidence="3">acid phosphatase</fullName>
        <ecNumber evidence="3">3.1.3.2</ecNumber>
    </recommendedName>
</protein>
<keyword evidence="4 8" id="KW-0732">Signal</keyword>
<keyword evidence="7" id="KW-0325">Glycoprotein</keyword>
<evidence type="ECO:0000256" key="5">
    <source>
        <dbReference type="ARBA" id="ARBA00022801"/>
    </source>
</evidence>
<dbReference type="SUPFAM" id="SSF53254">
    <property type="entry name" value="Phosphoglycerate mutase-like"/>
    <property type="match status" value="1"/>
</dbReference>
<keyword evidence="6" id="KW-1015">Disulfide bond</keyword>
<dbReference type="Proteomes" id="UP000659654">
    <property type="component" value="Unassembled WGS sequence"/>
</dbReference>
<dbReference type="Proteomes" id="UP000582659">
    <property type="component" value="Unassembled WGS sequence"/>
</dbReference>
<dbReference type="PANTHER" id="PTHR11567:SF211">
    <property type="entry name" value="PROSTATIC ACID PHOSPHATASE"/>
    <property type="match status" value="1"/>
</dbReference>
<organism evidence="9 10">
    <name type="scientific">Bursaphelenchus xylophilus</name>
    <name type="common">Pinewood nematode worm</name>
    <name type="synonym">Aphelenchoides xylophilus</name>
    <dbReference type="NCBI Taxonomy" id="6326"/>
    <lineage>
        <taxon>Eukaryota</taxon>
        <taxon>Metazoa</taxon>
        <taxon>Ecdysozoa</taxon>
        <taxon>Nematoda</taxon>
        <taxon>Chromadorea</taxon>
        <taxon>Rhabditida</taxon>
        <taxon>Tylenchina</taxon>
        <taxon>Tylenchomorpha</taxon>
        <taxon>Aphelenchoidea</taxon>
        <taxon>Aphelenchoididae</taxon>
        <taxon>Bursaphelenchus</taxon>
    </lineage>
</organism>
<evidence type="ECO:0000256" key="7">
    <source>
        <dbReference type="ARBA" id="ARBA00023180"/>
    </source>
</evidence>
<evidence type="ECO:0000256" key="2">
    <source>
        <dbReference type="ARBA" id="ARBA00005375"/>
    </source>
</evidence>
<evidence type="ECO:0000256" key="8">
    <source>
        <dbReference type="SAM" id="SignalP"/>
    </source>
</evidence>
<evidence type="ECO:0000313" key="9">
    <source>
        <dbReference type="EMBL" id="CAD5213438.1"/>
    </source>
</evidence>
<keyword evidence="10" id="KW-1185">Reference proteome</keyword>
<sequence>MMRTVLCALLGLGVVAAVPDYFANRELLKVTGDDFDGKLIFLQALWRHGDRTPTQQFPTDKNVWPQGLGQLTVTGMKDHLILGEKLRQRYVNTVPFVSKRYVSSEIYVHSTDVNRTLTSAISNMIGFYRDAEAEKDFPSDSRWPQGFVPVPVHTEDFHRDFMGNVDRPCPRTKALLNLLRESPQYKKLVEEHADFLANLTVISGMKVTLENLYVLNDDLFITRKYKLPLPEGFTDEVCEQIKEISDVLDNAVYGIGFAPYKDVDLSLEMAKVKGGPLLWGMIERMQQKVLCATKNAKDRTKEENGICRWIEPMKYHVYSAHDTTLSGLFSTFGFNQTNYNQSGFPDYASAVTLELREKDGKHFVKVLFWPPNDGENFQDITAEVRGCSENCSLDEFIKRSQPYRIEDPSELCQNDQLTRSAAAASISMLLMLISAALSYLK</sequence>
<dbReference type="CDD" id="cd07061">
    <property type="entry name" value="HP_HAP_like"/>
    <property type="match status" value="1"/>
</dbReference>
<dbReference type="EMBL" id="CAJFCV020000002">
    <property type="protein sequence ID" value="CAG9092576.1"/>
    <property type="molecule type" value="Genomic_DNA"/>
</dbReference>
<dbReference type="Pfam" id="PF00328">
    <property type="entry name" value="His_Phos_2"/>
    <property type="match status" value="1"/>
</dbReference>
<evidence type="ECO:0000256" key="4">
    <source>
        <dbReference type="ARBA" id="ARBA00022729"/>
    </source>
</evidence>
<dbReference type="PANTHER" id="PTHR11567">
    <property type="entry name" value="ACID PHOSPHATASE-RELATED"/>
    <property type="match status" value="1"/>
</dbReference>
<feature type="chain" id="PRO_5036204391" description="acid phosphatase" evidence="8">
    <location>
        <begin position="18"/>
        <end position="441"/>
    </location>
</feature>
<feature type="signal peptide" evidence="8">
    <location>
        <begin position="1"/>
        <end position="17"/>
    </location>
</feature>
<evidence type="ECO:0000256" key="3">
    <source>
        <dbReference type="ARBA" id="ARBA00012646"/>
    </source>
</evidence>
<dbReference type="PROSITE" id="PS00616">
    <property type="entry name" value="HIS_ACID_PHOSPHAT_1"/>
    <property type="match status" value="1"/>
</dbReference>
<dbReference type="Gene3D" id="3.40.50.1240">
    <property type="entry name" value="Phosphoglycerate mutase-like"/>
    <property type="match status" value="1"/>
</dbReference>
<dbReference type="EC" id="3.1.3.2" evidence="3"/>
<dbReference type="InterPro" id="IPR033379">
    <property type="entry name" value="Acid_Pase_AS"/>
</dbReference>
<evidence type="ECO:0000313" key="10">
    <source>
        <dbReference type="Proteomes" id="UP000659654"/>
    </source>
</evidence>
<reference evidence="9" key="1">
    <citation type="submission" date="2020-09" db="EMBL/GenBank/DDBJ databases">
        <authorList>
            <person name="Kikuchi T."/>
        </authorList>
    </citation>
    <scope>NUCLEOTIDE SEQUENCE</scope>
    <source>
        <strain evidence="9">Ka4C1</strain>
    </source>
</reference>
<dbReference type="AlphaFoldDB" id="A0A7I8WMW5"/>
<evidence type="ECO:0000256" key="6">
    <source>
        <dbReference type="ARBA" id="ARBA00023157"/>
    </source>
</evidence>
<dbReference type="GO" id="GO:0003993">
    <property type="term" value="F:acid phosphatase activity"/>
    <property type="evidence" value="ECO:0007669"/>
    <property type="project" value="UniProtKB-EC"/>
</dbReference>
<keyword evidence="5" id="KW-0378">Hydrolase</keyword>
<comment type="caution">
    <text evidence="9">The sequence shown here is derived from an EMBL/GenBank/DDBJ whole genome shotgun (WGS) entry which is preliminary data.</text>
</comment>